<reference evidence="1 2" key="1">
    <citation type="submission" date="2020-08" db="EMBL/GenBank/DDBJ databases">
        <title>Genomic Encyclopedia of Type Strains, Phase IV (KMG-IV): sequencing the most valuable type-strain genomes for metagenomic binning, comparative biology and taxonomic classification.</title>
        <authorList>
            <person name="Goeker M."/>
        </authorList>
    </citation>
    <scope>NUCLEOTIDE SEQUENCE [LARGE SCALE GENOMIC DNA]</scope>
    <source>
        <strain evidence="1 2">DSM 103462</strain>
    </source>
</reference>
<sequence>MTKEELIKSYIEQVKNSKNPKDEIKKIIREIDNLKYENSNTNISDADKIALIKGINRHFKLIEDSTEVYKSFSQDRTRICSATDNSEIIKMLDNAENAIRG</sequence>
<evidence type="ECO:0000313" key="2">
    <source>
        <dbReference type="Proteomes" id="UP000518887"/>
    </source>
</evidence>
<dbReference type="EMBL" id="JACHFQ010000001">
    <property type="protein sequence ID" value="MBB5224969.1"/>
    <property type="molecule type" value="Genomic_DNA"/>
</dbReference>
<gene>
    <name evidence="1" type="ORF">HNP76_000309</name>
</gene>
<dbReference type="AlphaFoldDB" id="A0A7W8G754"/>
<name>A0A7W8G754_9SPIR</name>
<proteinExistence type="predicted"/>
<keyword evidence="2" id="KW-1185">Reference proteome</keyword>
<protein>
    <submittedName>
        <fullName evidence="1">Uncharacterized protein</fullName>
    </submittedName>
</protein>
<dbReference type="Proteomes" id="UP000518887">
    <property type="component" value="Unassembled WGS sequence"/>
</dbReference>
<organism evidence="1 2">
    <name type="scientific">Treponema ruminis</name>
    <dbReference type="NCBI Taxonomy" id="744515"/>
    <lineage>
        <taxon>Bacteria</taxon>
        <taxon>Pseudomonadati</taxon>
        <taxon>Spirochaetota</taxon>
        <taxon>Spirochaetia</taxon>
        <taxon>Spirochaetales</taxon>
        <taxon>Treponemataceae</taxon>
        <taxon>Treponema</taxon>
    </lineage>
</organism>
<dbReference type="RefSeq" id="WP_184656770.1">
    <property type="nucleotide sequence ID" value="NZ_JACHFQ010000001.1"/>
</dbReference>
<accession>A0A7W8G754</accession>
<evidence type="ECO:0000313" key="1">
    <source>
        <dbReference type="EMBL" id="MBB5224969.1"/>
    </source>
</evidence>
<comment type="caution">
    <text evidence="1">The sequence shown here is derived from an EMBL/GenBank/DDBJ whole genome shotgun (WGS) entry which is preliminary data.</text>
</comment>